<keyword evidence="2" id="KW-1133">Transmembrane helix</keyword>
<dbReference type="Proteomes" id="UP001054837">
    <property type="component" value="Unassembled WGS sequence"/>
</dbReference>
<keyword evidence="2" id="KW-0472">Membrane</keyword>
<organism evidence="3 4">
    <name type="scientific">Caerostris darwini</name>
    <dbReference type="NCBI Taxonomy" id="1538125"/>
    <lineage>
        <taxon>Eukaryota</taxon>
        <taxon>Metazoa</taxon>
        <taxon>Ecdysozoa</taxon>
        <taxon>Arthropoda</taxon>
        <taxon>Chelicerata</taxon>
        <taxon>Arachnida</taxon>
        <taxon>Araneae</taxon>
        <taxon>Araneomorphae</taxon>
        <taxon>Entelegynae</taxon>
        <taxon>Araneoidea</taxon>
        <taxon>Araneidae</taxon>
        <taxon>Caerostris</taxon>
    </lineage>
</organism>
<evidence type="ECO:0000256" key="2">
    <source>
        <dbReference type="SAM" id="Phobius"/>
    </source>
</evidence>
<reference evidence="3 4" key="1">
    <citation type="submission" date="2021-06" db="EMBL/GenBank/DDBJ databases">
        <title>Caerostris darwini draft genome.</title>
        <authorList>
            <person name="Kono N."/>
            <person name="Arakawa K."/>
        </authorList>
    </citation>
    <scope>NUCLEOTIDE SEQUENCE [LARGE SCALE GENOMIC DNA]</scope>
</reference>
<keyword evidence="2" id="KW-0812">Transmembrane</keyword>
<sequence>MVRHASFDRLGADRVGAVWLGCSNPSGPFAAPALVAIRRSGREPRTFFVLLLGRWIFFPSFFSSLIISYSWKKIRDAPPPPSADSTPTPGFPSSGQRHGIPPLASGRAAFGGVRR</sequence>
<keyword evidence="4" id="KW-1185">Reference proteome</keyword>
<gene>
    <name evidence="3" type="ORF">CDAR_562611</name>
</gene>
<dbReference type="EMBL" id="BPLQ01015714">
    <property type="protein sequence ID" value="GIY90578.1"/>
    <property type="molecule type" value="Genomic_DNA"/>
</dbReference>
<feature type="transmembrane region" description="Helical" evidence="2">
    <location>
        <begin position="47"/>
        <end position="71"/>
    </location>
</feature>
<evidence type="ECO:0000313" key="3">
    <source>
        <dbReference type="EMBL" id="GIY90578.1"/>
    </source>
</evidence>
<protein>
    <submittedName>
        <fullName evidence="3">Uncharacterized protein</fullName>
    </submittedName>
</protein>
<evidence type="ECO:0000256" key="1">
    <source>
        <dbReference type="SAM" id="MobiDB-lite"/>
    </source>
</evidence>
<evidence type="ECO:0000313" key="4">
    <source>
        <dbReference type="Proteomes" id="UP001054837"/>
    </source>
</evidence>
<name>A0AAV4X7W8_9ARAC</name>
<dbReference type="AlphaFoldDB" id="A0AAV4X7W8"/>
<feature type="region of interest" description="Disordered" evidence="1">
    <location>
        <begin position="76"/>
        <end position="115"/>
    </location>
</feature>
<accession>A0AAV4X7W8</accession>
<comment type="caution">
    <text evidence="3">The sequence shown here is derived from an EMBL/GenBank/DDBJ whole genome shotgun (WGS) entry which is preliminary data.</text>
</comment>
<proteinExistence type="predicted"/>